<dbReference type="Pfam" id="PF08395">
    <property type="entry name" value="7tm_7"/>
    <property type="match status" value="1"/>
</dbReference>
<keyword evidence="3 8" id="KW-0812">Transmembrane</keyword>
<dbReference type="GO" id="GO:0030425">
    <property type="term" value="C:dendrite"/>
    <property type="evidence" value="ECO:0007669"/>
    <property type="project" value="TreeGrafter"/>
</dbReference>
<keyword evidence="2 8" id="KW-1003">Cell membrane</keyword>
<reference evidence="9" key="1">
    <citation type="journal article" date="2023" name="G3 (Bethesda)">
        <title>Whole genome assemblies of Zophobas morio and Tenebrio molitor.</title>
        <authorList>
            <person name="Kaur S."/>
            <person name="Stinson S.A."/>
            <person name="diCenzo G.C."/>
        </authorList>
    </citation>
    <scope>NUCLEOTIDE SEQUENCE</scope>
    <source>
        <strain evidence="9">QUZm001</strain>
    </source>
</reference>
<accession>A0AA38M8P9</accession>
<feature type="transmembrane region" description="Helical" evidence="8">
    <location>
        <begin position="12"/>
        <end position="31"/>
    </location>
</feature>
<keyword evidence="7 8" id="KW-0807">Transducer</keyword>
<keyword evidence="5 8" id="KW-0472">Membrane</keyword>
<comment type="function">
    <text evidence="8">Gustatory receptor which mediates acceptance or avoidance behavior, depending on its substrates.</text>
</comment>
<evidence type="ECO:0000256" key="4">
    <source>
        <dbReference type="ARBA" id="ARBA00022989"/>
    </source>
</evidence>
<keyword evidence="10" id="KW-1185">Reference proteome</keyword>
<feature type="transmembrane region" description="Helical" evidence="8">
    <location>
        <begin position="245"/>
        <end position="267"/>
    </location>
</feature>
<dbReference type="GO" id="GO:0007635">
    <property type="term" value="P:chemosensory behavior"/>
    <property type="evidence" value="ECO:0007669"/>
    <property type="project" value="TreeGrafter"/>
</dbReference>
<evidence type="ECO:0000256" key="7">
    <source>
        <dbReference type="ARBA" id="ARBA00023224"/>
    </source>
</evidence>
<dbReference type="EMBL" id="JALNTZ010000006">
    <property type="protein sequence ID" value="KAJ3647915.1"/>
    <property type="molecule type" value="Genomic_DNA"/>
</dbReference>
<evidence type="ECO:0000256" key="8">
    <source>
        <dbReference type="RuleBase" id="RU363108"/>
    </source>
</evidence>
<dbReference type="AlphaFoldDB" id="A0AA38M8P9"/>
<dbReference type="GO" id="GO:0050909">
    <property type="term" value="P:sensory perception of taste"/>
    <property type="evidence" value="ECO:0007669"/>
    <property type="project" value="InterPro"/>
</dbReference>
<evidence type="ECO:0000313" key="9">
    <source>
        <dbReference type="EMBL" id="KAJ3647915.1"/>
    </source>
</evidence>
<gene>
    <name evidence="9" type="ORF">Zmor_019763</name>
</gene>
<feature type="transmembrane region" description="Helical" evidence="8">
    <location>
        <begin position="279"/>
        <end position="300"/>
    </location>
</feature>
<dbReference type="GO" id="GO:0007165">
    <property type="term" value="P:signal transduction"/>
    <property type="evidence" value="ECO:0007669"/>
    <property type="project" value="UniProtKB-KW"/>
</dbReference>
<keyword evidence="6 8" id="KW-0675">Receptor</keyword>
<dbReference type="GO" id="GO:0005886">
    <property type="term" value="C:plasma membrane"/>
    <property type="evidence" value="ECO:0007669"/>
    <property type="project" value="UniProtKB-SubCell"/>
</dbReference>
<comment type="caution">
    <text evidence="9">The sequence shown here is derived from an EMBL/GenBank/DDBJ whole genome shotgun (WGS) entry which is preliminary data.</text>
</comment>
<dbReference type="GO" id="GO:0043025">
    <property type="term" value="C:neuronal cell body"/>
    <property type="evidence" value="ECO:0007669"/>
    <property type="project" value="TreeGrafter"/>
</dbReference>
<evidence type="ECO:0000256" key="3">
    <source>
        <dbReference type="ARBA" id="ARBA00022692"/>
    </source>
</evidence>
<feature type="transmembrane region" description="Helical" evidence="8">
    <location>
        <begin position="134"/>
        <end position="157"/>
    </location>
</feature>
<comment type="similarity">
    <text evidence="8">Belongs to the insect chemoreceptor superfamily. Gustatory receptor (GR) family.</text>
</comment>
<evidence type="ECO:0000313" key="10">
    <source>
        <dbReference type="Proteomes" id="UP001168821"/>
    </source>
</evidence>
<organism evidence="9 10">
    <name type="scientific">Zophobas morio</name>
    <dbReference type="NCBI Taxonomy" id="2755281"/>
    <lineage>
        <taxon>Eukaryota</taxon>
        <taxon>Metazoa</taxon>
        <taxon>Ecdysozoa</taxon>
        <taxon>Arthropoda</taxon>
        <taxon>Hexapoda</taxon>
        <taxon>Insecta</taxon>
        <taxon>Pterygota</taxon>
        <taxon>Neoptera</taxon>
        <taxon>Endopterygota</taxon>
        <taxon>Coleoptera</taxon>
        <taxon>Polyphaga</taxon>
        <taxon>Cucujiformia</taxon>
        <taxon>Tenebrionidae</taxon>
        <taxon>Zophobas</taxon>
    </lineage>
</organism>
<proteinExistence type="inferred from homology"/>
<feature type="transmembrane region" description="Helical" evidence="8">
    <location>
        <begin position="43"/>
        <end position="62"/>
    </location>
</feature>
<dbReference type="GO" id="GO:0030424">
    <property type="term" value="C:axon"/>
    <property type="evidence" value="ECO:0007669"/>
    <property type="project" value="TreeGrafter"/>
</dbReference>
<feature type="transmembrane region" description="Helical" evidence="8">
    <location>
        <begin position="169"/>
        <end position="190"/>
    </location>
</feature>
<sequence length="389" mass="46071">MGLKVSVKDIRFIKPFFLYLNVFPITPWYDFNTNLFCRPTISKIYGCILLFAKFLWFITALMNTTLRRTFVESLFSVKIILVFGGITLLMRTILIILKSTTWNVSDWKTLLVNFNIIDANLQTTKRKEAFFKKFYLQLGIKHLLFGIFVGHQFYSWAKFFDFSWLESLWMSPIVEFYEEFLVMVLMHALVESIKVRYRKLNSRLVEVCQNLETNKMDQELSNLSHVYRTLGDNIDAFNSIFGCQILVTLFHWGLQMILCLNYLFVVVVGVDDDLYRNFMIGNICTLIFIKCNFFMIIFSIDSTIQEERKFVDLCYKFQEELVDDCQKVAILRRLAKFSKNFHREFNASRFLKIDKTIIFGLFSKVATYYIITNQLNESQYQKFSQNFTG</sequence>
<protein>
    <recommendedName>
        <fullName evidence="8">Gustatory receptor</fullName>
    </recommendedName>
</protein>
<dbReference type="PANTHER" id="PTHR21143">
    <property type="entry name" value="INVERTEBRATE GUSTATORY RECEPTOR"/>
    <property type="match status" value="1"/>
</dbReference>
<evidence type="ECO:0000256" key="2">
    <source>
        <dbReference type="ARBA" id="ARBA00022475"/>
    </source>
</evidence>
<evidence type="ECO:0000256" key="1">
    <source>
        <dbReference type="ARBA" id="ARBA00004651"/>
    </source>
</evidence>
<dbReference type="GO" id="GO:0008049">
    <property type="term" value="P:male courtship behavior"/>
    <property type="evidence" value="ECO:0007669"/>
    <property type="project" value="TreeGrafter"/>
</dbReference>
<keyword evidence="4 8" id="KW-1133">Transmembrane helix</keyword>
<evidence type="ECO:0000256" key="5">
    <source>
        <dbReference type="ARBA" id="ARBA00023136"/>
    </source>
</evidence>
<dbReference type="PANTHER" id="PTHR21143:SF104">
    <property type="entry name" value="GUSTATORY RECEPTOR 8A-RELATED"/>
    <property type="match status" value="1"/>
</dbReference>
<dbReference type="InterPro" id="IPR013604">
    <property type="entry name" value="7TM_chemorcpt"/>
</dbReference>
<feature type="transmembrane region" description="Helical" evidence="8">
    <location>
        <begin position="74"/>
        <end position="97"/>
    </location>
</feature>
<comment type="subcellular location">
    <subcellularLocation>
        <location evidence="1 8">Cell membrane</location>
        <topology evidence="1 8">Multi-pass membrane protein</topology>
    </subcellularLocation>
</comment>
<name>A0AA38M8P9_9CUCU</name>
<dbReference type="Proteomes" id="UP001168821">
    <property type="component" value="Unassembled WGS sequence"/>
</dbReference>
<evidence type="ECO:0000256" key="6">
    <source>
        <dbReference type="ARBA" id="ARBA00023170"/>
    </source>
</evidence>